<accession>A0ABQ9V0Z0</accession>
<dbReference type="Proteomes" id="UP001266305">
    <property type="component" value="Unassembled WGS sequence"/>
</dbReference>
<evidence type="ECO:0000313" key="2">
    <source>
        <dbReference type="EMBL" id="KAK2103019.1"/>
    </source>
</evidence>
<sequence>MSQNLVLPLKPAGFCGHQDRTLSAMLRDFRRLREVLAAEQGPQGSPAVLEPPGCEVAHVLHLESGCGWALEWHEDRPLASPSNHGRKSRDGCRTKPHTGSRLHNEDRDSSVPRKPSRKLHLDPCGWERPAAAGQLDELGGACAARPVQSFPTWIPEMLAPLGGHNRPSETALLSGLV</sequence>
<feature type="compositionally biased region" description="Basic and acidic residues" evidence="1">
    <location>
        <begin position="102"/>
        <end position="111"/>
    </location>
</feature>
<name>A0ABQ9V0Z0_SAGOE</name>
<gene>
    <name evidence="2" type="ORF">P7K49_020686</name>
</gene>
<feature type="region of interest" description="Disordered" evidence="1">
    <location>
        <begin position="77"/>
        <end position="124"/>
    </location>
</feature>
<proteinExistence type="predicted"/>
<keyword evidence="3" id="KW-1185">Reference proteome</keyword>
<comment type="caution">
    <text evidence="2">The sequence shown here is derived from an EMBL/GenBank/DDBJ whole genome shotgun (WGS) entry which is preliminary data.</text>
</comment>
<evidence type="ECO:0000313" key="3">
    <source>
        <dbReference type="Proteomes" id="UP001266305"/>
    </source>
</evidence>
<reference evidence="2 3" key="1">
    <citation type="submission" date="2023-05" db="EMBL/GenBank/DDBJ databases">
        <title>B98-5 Cell Line De Novo Hybrid Assembly: An Optical Mapping Approach.</title>
        <authorList>
            <person name="Kananen K."/>
            <person name="Auerbach J.A."/>
            <person name="Kautto E."/>
            <person name="Blachly J.S."/>
        </authorList>
    </citation>
    <scope>NUCLEOTIDE SEQUENCE [LARGE SCALE GENOMIC DNA]</scope>
    <source>
        <strain evidence="2">B95-8</strain>
        <tissue evidence="2">Cell line</tissue>
    </source>
</reference>
<evidence type="ECO:0000256" key="1">
    <source>
        <dbReference type="SAM" id="MobiDB-lite"/>
    </source>
</evidence>
<protein>
    <submittedName>
        <fullName evidence="2">Uncharacterized protein</fullName>
    </submittedName>
</protein>
<dbReference type="EMBL" id="JASSZA010000009">
    <property type="protein sequence ID" value="KAK2103019.1"/>
    <property type="molecule type" value="Genomic_DNA"/>
</dbReference>
<organism evidence="2 3">
    <name type="scientific">Saguinus oedipus</name>
    <name type="common">Cotton-top tamarin</name>
    <name type="synonym">Oedipomidas oedipus</name>
    <dbReference type="NCBI Taxonomy" id="9490"/>
    <lineage>
        <taxon>Eukaryota</taxon>
        <taxon>Metazoa</taxon>
        <taxon>Chordata</taxon>
        <taxon>Craniata</taxon>
        <taxon>Vertebrata</taxon>
        <taxon>Euteleostomi</taxon>
        <taxon>Mammalia</taxon>
        <taxon>Eutheria</taxon>
        <taxon>Euarchontoglires</taxon>
        <taxon>Primates</taxon>
        <taxon>Haplorrhini</taxon>
        <taxon>Platyrrhini</taxon>
        <taxon>Cebidae</taxon>
        <taxon>Callitrichinae</taxon>
        <taxon>Saguinus</taxon>
    </lineage>
</organism>